<dbReference type="Pfam" id="PF07679">
    <property type="entry name" value="I-set"/>
    <property type="match status" value="1"/>
</dbReference>
<dbReference type="SUPFAM" id="SSF48726">
    <property type="entry name" value="Immunoglobulin"/>
    <property type="match status" value="2"/>
</dbReference>
<dbReference type="PANTHER" id="PTHR12231:SF253">
    <property type="entry name" value="DPR-INTERACTING PROTEIN ETA, ISOFORM B-RELATED"/>
    <property type="match status" value="1"/>
</dbReference>
<evidence type="ECO:0000256" key="7">
    <source>
        <dbReference type="ARBA" id="ARBA00023157"/>
    </source>
</evidence>
<evidence type="ECO:0000256" key="3">
    <source>
        <dbReference type="ARBA" id="ARBA00022473"/>
    </source>
</evidence>
<keyword evidence="9" id="KW-0325">Glycoprotein</keyword>
<evidence type="ECO:0000256" key="2">
    <source>
        <dbReference type="ARBA" id="ARBA00009844"/>
    </source>
</evidence>
<dbReference type="EMBL" id="CM014083">
    <property type="protein sequence ID" value="TKS72584.1"/>
    <property type="molecule type" value="Genomic_DNA"/>
</dbReference>
<dbReference type="InterPro" id="IPR057755">
    <property type="entry name" value="UNC5A-D-like_N"/>
</dbReference>
<evidence type="ECO:0000313" key="13">
    <source>
        <dbReference type="Proteomes" id="UP000298787"/>
    </source>
</evidence>
<protein>
    <submittedName>
        <fullName evidence="12">Netrin receptor UNC5A</fullName>
    </submittedName>
</protein>
<dbReference type="InterPro" id="IPR003598">
    <property type="entry name" value="Ig_sub2"/>
</dbReference>
<comment type="similarity">
    <text evidence="2">Belongs to the unc-5 family.</text>
</comment>
<dbReference type="AlphaFoldDB" id="A0A4U5UD95"/>
<evidence type="ECO:0000256" key="10">
    <source>
        <dbReference type="ARBA" id="ARBA00023319"/>
    </source>
</evidence>
<evidence type="ECO:0000256" key="9">
    <source>
        <dbReference type="ARBA" id="ARBA00023180"/>
    </source>
</evidence>
<keyword evidence="13" id="KW-1185">Reference proteome</keyword>
<feature type="domain" description="Ig-like" evidence="11">
    <location>
        <begin position="153"/>
        <end position="231"/>
    </location>
</feature>
<proteinExistence type="inferred from homology"/>
<gene>
    <name evidence="12" type="ORF">D9C73_006661</name>
</gene>
<dbReference type="InterPro" id="IPR007110">
    <property type="entry name" value="Ig-like_dom"/>
</dbReference>
<evidence type="ECO:0000259" key="11">
    <source>
        <dbReference type="PROSITE" id="PS50835"/>
    </source>
</evidence>
<dbReference type="PROSITE" id="PS50835">
    <property type="entry name" value="IG_LIKE"/>
    <property type="match status" value="1"/>
</dbReference>
<evidence type="ECO:0000256" key="6">
    <source>
        <dbReference type="ARBA" id="ARBA00023136"/>
    </source>
</evidence>
<keyword evidence="4" id="KW-0732">Signal</keyword>
<dbReference type="Proteomes" id="UP000298787">
    <property type="component" value="Chromosome 6"/>
</dbReference>
<keyword evidence="6" id="KW-0472">Membrane</keyword>
<accession>A0A4U5UD95</accession>
<keyword evidence="3" id="KW-0217">Developmental protein</keyword>
<dbReference type="PANTHER" id="PTHR12231">
    <property type="entry name" value="CTX-RELATED TYPE I TRANSMEMBRANE PROTEIN"/>
    <property type="match status" value="1"/>
</dbReference>
<dbReference type="FunFam" id="2.60.40.10:FF:000037">
    <property type="entry name" value="Unc-5 netrin receptor C"/>
    <property type="match status" value="1"/>
</dbReference>
<dbReference type="SMART" id="SM00408">
    <property type="entry name" value="IGc2"/>
    <property type="match status" value="1"/>
</dbReference>
<evidence type="ECO:0000256" key="1">
    <source>
        <dbReference type="ARBA" id="ARBA00004479"/>
    </source>
</evidence>
<comment type="subcellular location">
    <subcellularLocation>
        <location evidence="1">Membrane</location>
        <topology evidence="1">Single-pass type I membrane protein</topology>
    </subcellularLocation>
</comment>
<keyword evidence="10" id="KW-0393">Immunoglobulin domain</keyword>
<dbReference type="InterPro" id="IPR013098">
    <property type="entry name" value="Ig_I-set"/>
</dbReference>
<evidence type="ECO:0000313" key="12">
    <source>
        <dbReference type="EMBL" id="TKS72584.1"/>
    </source>
</evidence>
<name>A0A4U5UD95_COLLU</name>
<dbReference type="FunFam" id="2.60.40.10:FF:000039">
    <property type="entry name" value="Unc-5 netrin receptor C"/>
    <property type="match status" value="1"/>
</dbReference>
<evidence type="ECO:0000256" key="8">
    <source>
        <dbReference type="ARBA" id="ARBA00023170"/>
    </source>
</evidence>
<dbReference type="Gene3D" id="2.60.40.10">
    <property type="entry name" value="Immunoglobulins"/>
    <property type="match status" value="2"/>
</dbReference>
<dbReference type="STRING" id="240159.A0A4U5UD95"/>
<dbReference type="Pfam" id="PF25609">
    <property type="entry name" value="Unc5_NetrinR_N"/>
    <property type="match status" value="1"/>
</dbReference>
<keyword evidence="7" id="KW-1015">Disulfide bond</keyword>
<dbReference type="GO" id="GO:0016020">
    <property type="term" value="C:membrane"/>
    <property type="evidence" value="ECO:0007669"/>
    <property type="project" value="UniProtKB-SubCell"/>
</dbReference>
<keyword evidence="8 12" id="KW-0675">Receptor</keyword>
<reference evidence="12 13" key="1">
    <citation type="submission" date="2019-01" db="EMBL/GenBank/DDBJ databases">
        <title>Genome Assembly of Collichthys lucidus.</title>
        <authorList>
            <person name="Cai M."/>
            <person name="Xiao S."/>
        </authorList>
    </citation>
    <scope>NUCLEOTIDE SEQUENCE [LARGE SCALE GENOMIC DNA]</scope>
    <source>
        <strain evidence="12">JT15FE1705JMU</strain>
        <tissue evidence="12">Muscle</tissue>
    </source>
</reference>
<evidence type="ECO:0000256" key="5">
    <source>
        <dbReference type="ARBA" id="ARBA00022737"/>
    </source>
</evidence>
<dbReference type="InterPro" id="IPR003599">
    <property type="entry name" value="Ig_sub"/>
</dbReference>
<dbReference type="SMART" id="SM00409">
    <property type="entry name" value="IG"/>
    <property type="match status" value="1"/>
</dbReference>
<organism evidence="12 13">
    <name type="scientific">Collichthys lucidus</name>
    <name type="common">Big head croaker</name>
    <name type="synonym">Sciaena lucida</name>
    <dbReference type="NCBI Taxonomy" id="240159"/>
    <lineage>
        <taxon>Eukaryota</taxon>
        <taxon>Metazoa</taxon>
        <taxon>Chordata</taxon>
        <taxon>Craniata</taxon>
        <taxon>Vertebrata</taxon>
        <taxon>Euteleostomi</taxon>
        <taxon>Actinopterygii</taxon>
        <taxon>Neopterygii</taxon>
        <taxon>Teleostei</taxon>
        <taxon>Neoteleostei</taxon>
        <taxon>Acanthomorphata</taxon>
        <taxon>Eupercaria</taxon>
        <taxon>Sciaenidae</taxon>
        <taxon>Collichthys</taxon>
    </lineage>
</organism>
<dbReference type="InterPro" id="IPR051170">
    <property type="entry name" value="Neural/epithelial_adhesion"/>
</dbReference>
<evidence type="ECO:0000256" key="4">
    <source>
        <dbReference type="ARBA" id="ARBA00022729"/>
    </source>
</evidence>
<sequence length="318" mass="36039">MMELHALCSSARSAVGLFQDRVGAEHTATATLPAAFSDLLPHFLVEPEDEFIVKNKPVTLTCRSTPATQIYFKCNGEWVHQDDHLIERTVDPATALPVMQVTIDITRQQVEKIFGLDQYWCQCVAWSTTGTQKSQKAYIKIAYLRKNFEEEPQGKEVALDQEVLLRCHPPEGVPEAEVEWQRNEDILNPVSDPNFFITTDHNLVIKKARLADTGNYTCVAKNIVARRKSTSATGPSLCACRVILAALSLPFIHPSLPFPSLPSLPPLPLHPHRRWSDSQRRLVHVDHLVVLQCRVWAWLAEEESELHQPHATEWRHIL</sequence>
<keyword evidence="5" id="KW-0677">Repeat</keyword>
<dbReference type="InterPro" id="IPR013783">
    <property type="entry name" value="Ig-like_fold"/>
</dbReference>
<dbReference type="InterPro" id="IPR036179">
    <property type="entry name" value="Ig-like_dom_sf"/>
</dbReference>